<reference evidence="1" key="1">
    <citation type="submission" date="2023-06" db="EMBL/GenBank/DDBJ databases">
        <title>MT1 and MT2 Draft Genomes of Novel Species.</title>
        <authorList>
            <person name="Venkateswaran K."/>
        </authorList>
    </citation>
    <scope>NUCLEOTIDE SEQUENCE</scope>
    <source>
        <strain evidence="1">F6_8S_P_1B</strain>
    </source>
</reference>
<comment type="caution">
    <text evidence="1">The sequence shown here is derived from an EMBL/GenBank/DDBJ whole genome shotgun (WGS) entry which is preliminary data.</text>
</comment>
<dbReference type="EMBL" id="JAROCF010000001">
    <property type="protein sequence ID" value="MDN4613195.1"/>
    <property type="molecule type" value="Genomic_DNA"/>
</dbReference>
<dbReference type="RefSeq" id="WP_301210004.1">
    <property type="nucleotide sequence ID" value="NZ_JAROCF010000001.1"/>
</dbReference>
<dbReference type="Proteomes" id="UP001174208">
    <property type="component" value="Unassembled WGS sequence"/>
</dbReference>
<organism evidence="1 2">
    <name type="scientific">Leifsonia williamsii</name>
    <dbReference type="NCBI Taxonomy" id="3035919"/>
    <lineage>
        <taxon>Bacteria</taxon>
        <taxon>Bacillati</taxon>
        <taxon>Actinomycetota</taxon>
        <taxon>Actinomycetes</taxon>
        <taxon>Micrococcales</taxon>
        <taxon>Microbacteriaceae</taxon>
        <taxon>Leifsonia</taxon>
    </lineage>
</organism>
<keyword evidence="2" id="KW-1185">Reference proteome</keyword>
<accession>A0ABT8K6W9</accession>
<evidence type="ECO:0000313" key="1">
    <source>
        <dbReference type="EMBL" id="MDN4613195.1"/>
    </source>
</evidence>
<sequence length="250" mass="27748">MGGVPITEVILEPALDPFSAEGRLARSAEERERMRRSRYHLATSRVLVQVDPADPTSFAGMVAPDGTTYLIAVTNTDFIPVVWSDPAGTTLAIGMPDLLRHSNPALPIGIDPFWEDPITIWPQDRAALLDWAQAFPTQLQQPAELEVLADGELVPWRAEFLKRLQEERLRARVWLVKTRILPDADQWVTVVIEGSPPDVVRIGDLAMQAAAATGTEEWINTARWEVLGGTVPGYAKKFLKAHGETRLLDR</sequence>
<protein>
    <submittedName>
        <fullName evidence="1">Uncharacterized protein</fullName>
    </submittedName>
</protein>
<proteinExistence type="predicted"/>
<name>A0ABT8K6W9_9MICO</name>
<gene>
    <name evidence="1" type="ORF">P5G50_01915</name>
</gene>
<evidence type="ECO:0000313" key="2">
    <source>
        <dbReference type="Proteomes" id="UP001174208"/>
    </source>
</evidence>